<dbReference type="AlphaFoldDB" id="A0A914DW18"/>
<protein>
    <submittedName>
        <fullName evidence="2">Uncharacterized protein</fullName>
    </submittedName>
</protein>
<evidence type="ECO:0000313" key="1">
    <source>
        <dbReference type="Proteomes" id="UP000887540"/>
    </source>
</evidence>
<proteinExistence type="predicted"/>
<evidence type="ECO:0000313" key="2">
    <source>
        <dbReference type="WBParaSite" id="ACRNAN_scaffold4431.g14081.t1"/>
    </source>
</evidence>
<keyword evidence="1" id="KW-1185">Reference proteome</keyword>
<reference evidence="2" key="1">
    <citation type="submission" date="2022-11" db="UniProtKB">
        <authorList>
            <consortium name="WormBaseParasite"/>
        </authorList>
    </citation>
    <scope>IDENTIFICATION</scope>
</reference>
<dbReference type="Proteomes" id="UP000887540">
    <property type="component" value="Unplaced"/>
</dbReference>
<organism evidence="1 2">
    <name type="scientific">Acrobeloides nanus</name>
    <dbReference type="NCBI Taxonomy" id="290746"/>
    <lineage>
        <taxon>Eukaryota</taxon>
        <taxon>Metazoa</taxon>
        <taxon>Ecdysozoa</taxon>
        <taxon>Nematoda</taxon>
        <taxon>Chromadorea</taxon>
        <taxon>Rhabditida</taxon>
        <taxon>Tylenchina</taxon>
        <taxon>Cephalobomorpha</taxon>
        <taxon>Cephaloboidea</taxon>
        <taxon>Cephalobidae</taxon>
        <taxon>Acrobeloides</taxon>
    </lineage>
</organism>
<accession>A0A914DW18</accession>
<dbReference type="WBParaSite" id="ACRNAN_scaffold4431.g14081.t1">
    <property type="protein sequence ID" value="ACRNAN_scaffold4431.g14081.t1"/>
    <property type="gene ID" value="ACRNAN_scaffold4431.g14081"/>
</dbReference>
<sequence length="120" mass="14271">MKFVSINFQTLKSPLQFLFPISNSYKIGRRFRQSKNEYRVRFAGTLVDLKTKIEIFFEFEPVEKYPVGATLLINNGKLFRNNDAIRLYIKYSNQVKRLNEPIYDFNELTQMFDVNSLPFP</sequence>
<name>A0A914DW18_9BILA</name>